<protein>
    <recommendedName>
        <fullName evidence="2">TERF2-interacting telomeric protein 1 Myb domain-containing protein</fullName>
    </recommendedName>
</protein>
<reference evidence="3" key="1">
    <citation type="submission" date="2020-11" db="EMBL/GenBank/DDBJ databases">
        <authorList>
            <consortium name="DOE Joint Genome Institute"/>
            <person name="Ahrendt S."/>
            <person name="Riley R."/>
            <person name="Andreopoulos W."/>
            <person name="Labutti K."/>
            <person name="Pangilinan J."/>
            <person name="Ruiz-Duenas F.J."/>
            <person name="Barrasa J.M."/>
            <person name="Sanchez-Garcia M."/>
            <person name="Camarero S."/>
            <person name="Miyauchi S."/>
            <person name="Serrano A."/>
            <person name="Linde D."/>
            <person name="Babiker R."/>
            <person name="Drula E."/>
            <person name="Ayuso-Fernandez I."/>
            <person name="Pacheco R."/>
            <person name="Padilla G."/>
            <person name="Ferreira P."/>
            <person name="Barriuso J."/>
            <person name="Kellner H."/>
            <person name="Castanera R."/>
            <person name="Alfaro M."/>
            <person name="Ramirez L."/>
            <person name="Pisabarro A.G."/>
            <person name="Kuo A."/>
            <person name="Tritt A."/>
            <person name="Lipzen A."/>
            <person name="He G."/>
            <person name="Yan M."/>
            <person name="Ng V."/>
            <person name="Cullen D."/>
            <person name="Martin F."/>
            <person name="Rosso M.-N."/>
            <person name="Henrissat B."/>
            <person name="Hibbett D."/>
            <person name="Martinez A.T."/>
            <person name="Grigoriev I.V."/>
        </authorList>
    </citation>
    <scope>NUCLEOTIDE SEQUENCE</scope>
    <source>
        <strain evidence="3">ATCC 90797</strain>
    </source>
</reference>
<feature type="compositionally biased region" description="Basic and acidic residues" evidence="1">
    <location>
        <begin position="386"/>
        <end position="405"/>
    </location>
</feature>
<dbReference type="InterPro" id="IPR009057">
    <property type="entry name" value="Homeodomain-like_sf"/>
</dbReference>
<dbReference type="Gene3D" id="1.10.10.60">
    <property type="entry name" value="Homeodomain-like"/>
    <property type="match status" value="1"/>
</dbReference>
<feature type="region of interest" description="Disordered" evidence="1">
    <location>
        <begin position="725"/>
        <end position="750"/>
    </location>
</feature>
<feature type="region of interest" description="Disordered" evidence="1">
    <location>
        <begin position="114"/>
        <end position="411"/>
    </location>
</feature>
<feature type="compositionally biased region" description="Basic and acidic residues" evidence="1">
    <location>
        <begin position="344"/>
        <end position="355"/>
    </location>
</feature>
<dbReference type="Proteomes" id="UP000807025">
    <property type="component" value="Unassembled WGS sequence"/>
</dbReference>
<feature type="compositionally biased region" description="Basic residues" evidence="1">
    <location>
        <begin position="288"/>
        <end position="297"/>
    </location>
</feature>
<name>A0A9P5ZY13_PLEER</name>
<dbReference type="InterPro" id="IPR015010">
    <property type="entry name" value="TERF2IP_Myb"/>
</dbReference>
<evidence type="ECO:0000259" key="2">
    <source>
        <dbReference type="Pfam" id="PF08914"/>
    </source>
</evidence>
<dbReference type="Pfam" id="PF08914">
    <property type="entry name" value="Myb_Rap1"/>
    <property type="match status" value="1"/>
</dbReference>
<feature type="compositionally biased region" description="Basic and acidic residues" evidence="1">
    <location>
        <begin position="606"/>
        <end position="615"/>
    </location>
</feature>
<dbReference type="SUPFAM" id="SSF46689">
    <property type="entry name" value="Homeodomain-like"/>
    <property type="match status" value="1"/>
</dbReference>
<evidence type="ECO:0000256" key="1">
    <source>
        <dbReference type="SAM" id="MobiDB-lite"/>
    </source>
</evidence>
<sequence length="806" mass="90637">MSKSSGNTFTHEEDILLAKYIAVHNPGRYGRSGNALYRKLAANEDQRWRWSRRHTWQSWRGRYTDHADWFDQAIAKYQAKKNIAVEESRAAVRSDVKWKRKQQDDDVIETVDVKPEKKRQKVAKTVEERATQEELGTPPTNTTNGPPLITTDIPQGSQISKPPENSDVKRERKWEEEEEEEEEDTMVGMGAKQEENQRTIPTQAKLTTPPTDVTEEDDPLFTPNGRTNEEAEDEGEVAGQVTSVDEGKPVQEPGSRNRGLYPSLDKLPSPTLPAPMPGSFVNGTSRPPKPRPRKHKRAVDDDPFVSSPAPESPVNAQITSQRARKPPTLTQRPFGGTVHYSSPRPKEDGSEHESDGQTDGHWPPIRAKAVESVVGQGEFAGKTRKIPKEGPKDSQQRRLSHREVQTDAEMSVPLASTSRVTLEEINYTGTHQATKRSIESVDLNMVEKRRLRSVDHRRRRMSALSDFVRTDELSTRNVERLRERFHDGRRHSATGLATRSNSKGSGLRINSLKRGAQSSTRLPPAVPPPFIPYKMLVPPSAVPNDERDLINSLGVGAAISHLAKMHGFGQEVAWNVWEEVQSIHRTDAVLKVMRRGAETEGLKLLEEVIDTDRTSTGDVPESQPDGDDADDEDGGTSVRPDPDEHRITAESTPPPRRRRKSLPFEYTPIRPGEELENDWQPPPSTRAATLSRLFLLGRWDEALAREQRRASLSSRSLTYTPDLRTSVTKTEPSNDMHMTGVSPELPSRTPTPVFQWTKKHDDVMLRAGFETETDVSKLESQVGDDRAMREHFVRLLDILHPTQATA</sequence>
<dbReference type="OrthoDB" id="435460at2759"/>
<feature type="compositionally biased region" description="Basic and acidic residues" evidence="1">
    <location>
        <begin position="164"/>
        <end position="175"/>
    </location>
</feature>
<dbReference type="AlphaFoldDB" id="A0A9P5ZY13"/>
<evidence type="ECO:0000313" key="4">
    <source>
        <dbReference type="Proteomes" id="UP000807025"/>
    </source>
</evidence>
<organism evidence="3 4">
    <name type="scientific">Pleurotus eryngii</name>
    <name type="common">Boletus of the steppes</name>
    <dbReference type="NCBI Taxonomy" id="5323"/>
    <lineage>
        <taxon>Eukaryota</taxon>
        <taxon>Fungi</taxon>
        <taxon>Dikarya</taxon>
        <taxon>Basidiomycota</taxon>
        <taxon>Agaricomycotina</taxon>
        <taxon>Agaricomycetes</taxon>
        <taxon>Agaricomycetidae</taxon>
        <taxon>Agaricales</taxon>
        <taxon>Pleurotineae</taxon>
        <taxon>Pleurotaceae</taxon>
        <taxon>Pleurotus</taxon>
    </lineage>
</organism>
<dbReference type="EMBL" id="MU154573">
    <property type="protein sequence ID" value="KAF9494399.1"/>
    <property type="molecule type" value="Genomic_DNA"/>
</dbReference>
<evidence type="ECO:0000313" key="3">
    <source>
        <dbReference type="EMBL" id="KAF9494399.1"/>
    </source>
</evidence>
<comment type="caution">
    <text evidence="3">The sequence shown here is derived from an EMBL/GenBank/DDBJ whole genome shotgun (WGS) entry which is preliminary data.</text>
</comment>
<feature type="compositionally biased region" description="Low complexity" evidence="1">
    <location>
        <begin position="135"/>
        <end position="151"/>
    </location>
</feature>
<feature type="domain" description="TERF2-interacting telomeric protein 1 Myb" evidence="2">
    <location>
        <begin position="9"/>
        <end position="66"/>
    </location>
</feature>
<feature type="region of interest" description="Disordered" evidence="1">
    <location>
        <begin position="606"/>
        <end position="662"/>
    </location>
</feature>
<gene>
    <name evidence="3" type="ORF">BDN71DRAFT_988479</name>
</gene>
<dbReference type="CDD" id="cd11655">
    <property type="entry name" value="rap1_myb-like"/>
    <property type="match status" value="1"/>
</dbReference>
<keyword evidence="4" id="KW-1185">Reference proteome</keyword>
<feature type="compositionally biased region" description="Acidic residues" evidence="1">
    <location>
        <begin position="624"/>
        <end position="634"/>
    </location>
</feature>
<accession>A0A9P5ZY13</accession>
<proteinExistence type="predicted"/>
<feature type="compositionally biased region" description="Acidic residues" evidence="1">
    <location>
        <begin position="176"/>
        <end position="185"/>
    </location>
</feature>